<dbReference type="InterPro" id="IPR048503">
    <property type="entry name" value="NamZ_C"/>
</dbReference>
<dbReference type="PANTHER" id="PTHR42915:SF1">
    <property type="entry name" value="PEPTIDOGLYCAN BETA-N-ACETYLMURAMIDASE NAMZ"/>
    <property type="match status" value="1"/>
</dbReference>
<dbReference type="EMBL" id="CP001769">
    <property type="protein sequence ID" value="ADB36523.1"/>
    <property type="molecule type" value="Genomic_DNA"/>
</dbReference>
<evidence type="ECO:0000313" key="4">
    <source>
        <dbReference type="Proteomes" id="UP000002028"/>
    </source>
</evidence>
<dbReference type="AlphaFoldDB" id="D2QF46"/>
<dbReference type="Gene3D" id="3.40.50.12170">
    <property type="entry name" value="Uncharacterised protein PF07075, DUF1343"/>
    <property type="match status" value="1"/>
</dbReference>
<evidence type="ECO:0000259" key="2">
    <source>
        <dbReference type="Pfam" id="PF20732"/>
    </source>
</evidence>
<dbReference type="Pfam" id="PF07075">
    <property type="entry name" value="NamZ_N"/>
    <property type="match status" value="1"/>
</dbReference>
<dbReference type="HOGENOM" id="CLU_033227_1_0_10"/>
<gene>
    <name evidence="3" type="ordered locus">Slin_0459</name>
</gene>
<organism evidence="3 4">
    <name type="scientific">Spirosoma linguale (strain ATCC 33905 / DSM 74 / LMG 10896 / Claus 1)</name>
    <dbReference type="NCBI Taxonomy" id="504472"/>
    <lineage>
        <taxon>Bacteria</taxon>
        <taxon>Pseudomonadati</taxon>
        <taxon>Bacteroidota</taxon>
        <taxon>Cytophagia</taxon>
        <taxon>Cytophagales</taxon>
        <taxon>Cytophagaceae</taxon>
        <taxon>Spirosoma</taxon>
    </lineage>
</organism>
<dbReference type="PANTHER" id="PTHR42915">
    <property type="entry name" value="HYPOTHETICAL 460 KDA PROTEIN IN FEUA-SIGW INTERGENIC REGION [PRECURSOR]"/>
    <property type="match status" value="1"/>
</dbReference>
<dbReference type="PIRSF" id="PIRSF016719">
    <property type="entry name" value="UCP016719"/>
    <property type="match status" value="1"/>
</dbReference>
<evidence type="ECO:0000259" key="1">
    <source>
        <dbReference type="Pfam" id="PF07075"/>
    </source>
</evidence>
<sequence>MTVRSGVDVFLKHVAVYQGQRLALVTNQAAITHTYTPSRQALLRAGFPIVKLLSPEHGLDTIGEDGKPMRNGIDALTGLPISSLYGDKLQPTADDLADVDTVIVDLPDVGCRFYTYLWTLTQVMEASTSHQKPLILLDRPNPLSGRLDLAEGPLLDEAHCSSFIGRWRMPLRHSCTFGELAMCWRQERLPALALTVVRVEGWQRDQFATDWQPSFVPTSPAMISAEAALLYPGLGLLEATNLSEGRGTPTPFRVAGAPWLDAGKLVAMFNEIGLPGVVARAVTFVPQSIKYAGQLCQGLMFHVLHQQDFRPVLMGLLFIKLVYDTHFGYFNWSCYPTHVNPTGKRHMDKLLGIPNAEELFRQPLPEFTKTLHSLLRCEAWMDNMKPYLFY</sequence>
<dbReference type="RefSeq" id="WP_012925075.1">
    <property type="nucleotide sequence ID" value="NC_013730.1"/>
</dbReference>
<feature type="domain" description="Peptidoglycan beta-N-acetylmuramidase NamZ C-terminal" evidence="2">
    <location>
        <begin position="229"/>
        <end position="390"/>
    </location>
</feature>
<keyword evidence="4" id="KW-1185">Reference proteome</keyword>
<proteinExistence type="predicted"/>
<dbReference type="KEGG" id="sli:Slin_0459"/>
<dbReference type="InterPro" id="IPR008302">
    <property type="entry name" value="NamZ"/>
</dbReference>
<protein>
    <recommendedName>
        <fullName evidence="5">DUF1343 domain-containing protein</fullName>
    </recommendedName>
</protein>
<dbReference type="GO" id="GO:0033922">
    <property type="term" value="F:peptidoglycan beta-N-acetylmuramidase activity"/>
    <property type="evidence" value="ECO:0007669"/>
    <property type="project" value="InterPro"/>
</dbReference>
<dbReference type="InterPro" id="IPR048502">
    <property type="entry name" value="NamZ_N"/>
</dbReference>
<name>D2QF46_SPILD</name>
<dbReference type="eggNOG" id="COG3876">
    <property type="taxonomic scope" value="Bacteria"/>
</dbReference>
<dbReference type="Gene3D" id="3.90.1150.140">
    <property type="match status" value="1"/>
</dbReference>
<evidence type="ECO:0008006" key="5">
    <source>
        <dbReference type="Google" id="ProtNLM"/>
    </source>
</evidence>
<feature type="domain" description="Peptidoglycan beta-N-acetylmuramidase NamZ N-terminal" evidence="1">
    <location>
        <begin position="23"/>
        <end position="224"/>
    </location>
</feature>
<dbReference type="STRING" id="504472.Slin_0459"/>
<dbReference type="Pfam" id="PF20732">
    <property type="entry name" value="NamZ_C"/>
    <property type="match status" value="1"/>
</dbReference>
<reference evidence="3 4" key="1">
    <citation type="journal article" date="2010" name="Stand. Genomic Sci.">
        <title>Complete genome sequence of Spirosoma linguale type strain (1).</title>
        <authorList>
            <person name="Lail K."/>
            <person name="Sikorski J."/>
            <person name="Saunders E."/>
            <person name="Lapidus A."/>
            <person name="Glavina Del Rio T."/>
            <person name="Copeland A."/>
            <person name="Tice H."/>
            <person name="Cheng J.-F."/>
            <person name="Lucas S."/>
            <person name="Nolan M."/>
            <person name="Bruce D."/>
            <person name="Goodwin L."/>
            <person name="Pitluck S."/>
            <person name="Ivanova N."/>
            <person name="Mavromatis K."/>
            <person name="Ovchinnikova G."/>
            <person name="Pati A."/>
            <person name="Chen A."/>
            <person name="Palaniappan K."/>
            <person name="Land M."/>
            <person name="Hauser L."/>
            <person name="Chang Y.-J."/>
            <person name="Jeffries C.D."/>
            <person name="Chain P."/>
            <person name="Brettin T."/>
            <person name="Detter J.C."/>
            <person name="Schuetze A."/>
            <person name="Rohde M."/>
            <person name="Tindall B.J."/>
            <person name="Goeker M."/>
            <person name="Bristow J."/>
            <person name="Eisen J.A."/>
            <person name="Markowitz V."/>
            <person name="Hugenholtz P."/>
            <person name="Kyrpides N.C."/>
            <person name="Klenk H.-P."/>
            <person name="Chen F."/>
        </authorList>
    </citation>
    <scope>NUCLEOTIDE SEQUENCE [LARGE SCALE GENOMIC DNA]</scope>
    <source>
        <strain evidence="4">ATCC 33905 / DSM 74 / LMG 10896 / Claus 1</strain>
    </source>
</reference>
<accession>D2QF46</accession>
<dbReference type="Proteomes" id="UP000002028">
    <property type="component" value="Chromosome"/>
</dbReference>
<evidence type="ECO:0000313" key="3">
    <source>
        <dbReference type="EMBL" id="ADB36523.1"/>
    </source>
</evidence>